<dbReference type="InParanoid" id="A0A4R6QKV7"/>
<dbReference type="Proteomes" id="UP000295361">
    <property type="component" value="Unassembled WGS sequence"/>
</dbReference>
<accession>A0A4R6QKV7</accession>
<dbReference type="AlphaFoldDB" id="A0A4R6QKV7"/>
<dbReference type="RefSeq" id="WP_166652076.1">
    <property type="nucleotide sequence ID" value="NZ_SNXS01000005.1"/>
</dbReference>
<protein>
    <submittedName>
        <fullName evidence="1">Uncharacterized protein</fullName>
    </submittedName>
</protein>
<proteinExistence type="predicted"/>
<comment type="caution">
    <text evidence="1">The sequence shown here is derived from an EMBL/GenBank/DDBJ whole genome shotgun (WGS) entry which is preliminary data.</text>
</comment>
<organism evidence="1 2">
    <name type="scientific">Roseateles toxinivorans</name>
    <dbReference type="NCBI Taxonomy" id="270368"/>
    <lineage>
        <taxon>Bacteria</taxon>
        <taxon>Pseudomonadati</taxon>
        <taxon>Pseudomonadota</taxon>
        <taxon>Betaproteobacteria</taxon>
        <taxon>Burkholderiales</taxon>
        <taxon>Sphaerotilaceae</taxon>
        <taxon>Roseateles</taxon>
    </lineage>
</organism>
<reference evidence="1 2" key="1">
    <citation type="submission" date="2019-03" db="EMBL/GenBank/DDBJ databases">
        <title>Genomic Encyclopedia of Type Strains, Phase IV (KMG-IV): sequencing the most valuable type-strain genomes for metagenomic binning, comparative biology and taxonomic classification.</title>
        <authorList>
            <person name="Goeker M."/>
        </authorList>
    </citation>
    <scope>NUCLEOTIDE SEQUENCE [LARGE SCALE GENOMIC DNA]</scope>
    <source>
        <strain evidence="1 2">DSM 16998</strain>
    </source>
</reference>
<sequence>MSRSRFPRYLGALLVLAALALALWLMRQEPQLKLTQAPACEPTLCPDGSGAHSPL</sequence>
<gene>
    <name evidence="1" type="ORF">DES47_105201</name>
</gene>
<keyword evidence="2" id="KW-1185">Reference proteome</keyword>
<dbReference type="EMBL" id="SNXS01000005">
    <property type="protein sequence ID" value="TDP63199.1"/>
    <property type="molecule type" value="Genomic_DNA"/>
</dbReference>
<name>A0A4R6QKV7_9BURK</name>
<evidence type="ECO:0000313" key="1">
    <source>
        <dbReference type="EMBL" id="TDP63199.1"/>
    </source>
</evidence>
<evidence type="ECO:0000313" key="2">
    <source>
        <dbReference type="Proteomes" id="UP000295361"/>
    </source>
</evidence>